<gene>
    <name evidence="2" type="ORF">SAMN04488108_0434</name>
</gene>
<sequence>MKTATISWTFGLENLDELFAKVKEIGFDALQFCGDFKIYPASEVKKKAHEYQIELIGYDPLECKPSKESESTLEHSINFYKDVIDYALEIGAPMVTIQGLSFWCKSGQTYQEALEQIIQATKELSIYAEGKEMTLTYEACNHYETPWIHTAEELLRIQRNVLSENLKLVLESFHMNINEKDSIEAIQSIGEKLLFSYHVSDSGRGGIDTGHIDYPSQFKALKDIDFKGIICFEIVTKEVRPFKFPMNKNQMEDFVKQSTYSLQKWNELNPWV</sequence>
<proteinExistence type="predicted"/>
<dbReference type="OrthoDB" id="9779184at2"/>
<dbReference type="Pfam" id="PF01261">
    <property type="entry name" value="AP_endonuc_2"/>
    <property type="match status" value="1"/>
</dbReference>
<dbReference type="AlphaFoldDB" id="A0A1M7Z4X3"/>
<keyword evidence="3" id="KW-1185">Reference proteome</keyword>
<dbReference type="PANTHER" id="PTHR12110">
    <property type="entry name" value="HYDROXYPYRUVATE ISOMERASE"/>
    <property type="match status" value="1"/>
</dbReference>
<feature type="domain" description="Xylose isomerase-like TIM barrel" evidence="1">
    <location>
        <begin position="19"/>
        <end position="237"/>
    </location>
</feature>
<keyword evidence="2" id="KW-0413">Isomerase</keyword>
<dbReference type="GO" id="GO:0016853">
    <property type="term" value="F:isomerase activity"/>
    <property type="evidence" value="ECO:0007669"/>
    <property type="project" value="UniProtKB-KW"/>
</dbReference>
<dbReference type="InterPro" id="IPR036237">
    <property type="entry name" value="Xyl_isomerase-like_sf"/>
</dbReference>
<reference evidence="3" key="1">
    <citation type="submission" date="2016-12" db="EMBL/GenBank/DDBJ databases">
        <authorList>
            <person name="Varghese N."/>
            <person name="Submissions S."/>
        </authorList>
    </citation>
    <scope>NUCLEOTIDE SEQUENCE [LARGE SCALE GENOMIC DNA]</scope>
    <source>
        <strain evidence="3">DSM 25035</strain>
    </source>
</reference>
<organism evidence="2 3">
    <name type="scientific">Algoriphagus zhangzhouensis</name>
    <dbReference type="NCBI Taxonomy" id="1073327"/>
    <lineage>
        <taxon>Bacteria</taxon>
        <taxon>Pseudomonadati</taxon>
        <taxon>Bacteroidota</taxon>
        <taxon>Cytophagia</taxon>
        <taxon>Cytophagales</taxon>
        <taxon>Cyclobacteriaceae</taxon>
        <taxon>Algoriphagus</taxon>
    </lineage>
</organism>
<accession>A0A1M7Z4X3</accession>
<evidence type="ECO:0000259" key="1">
    <source>
        <dbReference type="Pfam" id="PF01261"/>
    </source>
</evidence>
<dbReference type="RefSeq" id="WP_073570102.1">
    <property type="nucleotide sequence ID" value="NZ_FRXN01000001.1"/>
</dbReference>
<name>A0A1M7Z4X3_9BACT</name>
<dbReference type="SUPFAM" id="SSF51658">
    <property type="entry name" value="Xylose isomerase-like"/>
    <property type="match status" value="1"/>
</dbReference>
<evidence type="ECO:0000313" key="3">
    <source>
        <dbReference type="Proteomes" id="UP000184609"/>
    </source>
</evidence>
<protein>
    <submittedName>
        <fullName evidence="2">Sugar phosphate isomerase/epimerase</fullName>
    </submittedName>
</protein>
<evidence type="ECO:0000313" key="2">
    <source>
        <dbReference type="EMBL" id="SHO59894.1"/>
    </source>
</evidence>
<dbReference type="Proteomes" id="UP000184609">
    <property type="component" value="Unassembled WGS sequence"/>
</dbReference>
<dbReference type="EMBL" id="FRXN01000001">
    <property type="protein sequence ID" value="SHO59894.1"/>
    <property type="molecule type" value="Genomic_DNA"/>
</dbReference>
<dbReference type="STRING" id="1073327.SAMN04488108_0434"/>
<dbReference type="Gene3D" id="3.20.20.150">
    <property type="entry name" value="Divalent-metal-dependent TIM barrel enzymes"/>
    <property type="match status" value="1"/>
</dbReference>
<dbReference type="InterPro" id="IPR013022">
    <property type="entry name" value="Xyl_isomerase-like_TIM-brl"/>
</dbReference>
<dbReference type="InterPro" id="IPR050312">
    <property type="entry name" value="IolE/XylAMocC-like"/>
</dbReference>